<gene>
    <name evidence="1" type="ORF">V2H45_05905</name>
</gene>
<dbReference type="Proteomes" id="UP001333818">
    <property type="component" value="Unassembled WGS sequence"/>
</dbReference>
<sequence length="81" mass="9084">MVSVIALCVTISGVLVAVGRFVASQKSIESVLSRISDKMDAYDKRMDKMSNFMVRVDQRVMNLETRVIGENNSARERESDV</sequence>
<evidence type="ECO:0000313" key="1">
    <source>
        <dbReference type="EMBL" id="MEE3716275.1"/>
    </source>
</evidence>
<reference evidence="1" key="1">
    <citation type="submission" date="2024-01" db="EMBL/GenBank/DDBJ databases">
        <title>Bank of Algae and Cyanobacteria of the Azores (BACA) strain genomes.</title>
        <authorList>
            <person name="Luz R."/>
            <person name="Cordeiro R."/>
            <person name="Fonseca A."/>
            <person name="Goncalves V."/>
        </authorList>
    </citation>
    <scope>NUCLEOTIDE SEQUENCE</scope>
    <source>
        <strain evidence="1">BACA0141</strain>
    </source>
</reference>
<evidence type="ECO:0000313" key="2">
    <source>
        <dbReference type="Proteomes" id="UP001333818"/>
    </source>
</evidence>
<name>A0AAW9PYG7_9CYAN</name>
<organism evidence="1 2">
    <name type="scientific">Tumidithrix elongata BACA0141</name>
    <dbReference type="NCBI Taxonomy" id="2716417"/>
    <lineage>
        <taxon>Bacteria</taxon>
        <taxon>Bacillati</taxon>
        <taxon>Cyanobacteriota</taxon>
        <taxon>Cyanophyceae</taxon>
        <taxon>Pseudanabaenales</taxon>
        <taxon>Pseudanabaenaceae</taxon>
        <taxon>Tumidithrix</taxon>
        <taxon>Tumidithrix elongata</taxon>
    </lineage>
</organism>
<dbReference type="EMBL" id="JAZBJZ010000015">
    <property type="protein sequence ID" value="MEE3716275.1"/>
    <property type="molecule type" value="Genomic_DNA"/>
</dbReference>
<proteinExistence type="predicted"/>
<protein>
    <submittedName>
        <fullName evidence="1">Uncharacterized protein</fullName>
    </submittedName>
</protein>
<accession>A0AAW9PYG7</accession>
<comment type="caution">
    <text evidence="1">The sequence shown here is derived from an EMBL/GenBank/DDBJ whole genome shotgun (WGS) entry which is preliminary data.</text>
</comment>
<keyword evidence="2" id="KW-1185">Reference proteome</keyword>
<dbReference type="AlphaFoldDB" id="A0AAW9PYG7"/>
<dbReference type="RefSeq" id="WP_330482702.1">
    <property type="nucleotide sequence ID" value="NZ_JAZBJZ010000015.1"/>
</dbReference>